<comment type="pathway">
    <text evidence="2 12">Amino-acid biosynthesis; L-lysine biosynthesis via DAP pathway; (S)-tetrahydrodipicolinate from L-aspartate: step 3/4.</text>
</comment>
<dbReference type="EC" id="4.3.3.7" evidence="4 12"/>
<dbReference type="RefSeq" id="WP_089406391.1">
    <property type="nucleotide sequence ID" value="NZ_FZOU01000001.1"/>
</dbReference>
<dbReference type="PROSITE" id="PS00666">
    <property type="entry name" value="DHDPS_2"/>
    <property type="match status" value="1"/>
</dbReference>
<dbReference type="SUPFAM" id="SSF51569">
    <property type="entry name" value="Aldolase"/>
    <property type="match status" value="1"/>
</dbReference>
<comment type="catalytic activity">
    <reaction evidence="11 12">
        <text>L-aspartate 4-semialdehyde + pyruvate = (2S,4S)-4-hydroxy-2,3,4,5-tetrahydrodipicolinate + H2O + H(+)</text>
        <dbReference type="Rhea" id="RHEA:34171"/>
        <dbReference type="ChEBI" id="CHEBI:15361"/>
        <dbReference type="ChEBI" id="CHEBI:15377"/>
        <dbReference type="ChEBI" id="CHEBI:15378"/>
        <dbReference type="ChEBI" id="CHEBI:67139"/>
        <dbReference type="ChEBI" id="CHEBI:537519"/>
        <dbReference type="EC" id="4.3.3.7"/>
    </reaction>
</comment>
<evidence type="ECO:0000256" key="14">
    <source>
        <dbReference type="PIRSR" id="PIRSR001365-1"/>
    </source>
</evidence>
<feature type="site" description="Part of a proton relay during catalysis" evidence="12">
    <location>
        <position position="109"/>
    </location>
</feature>
<comment type="similarity">
    <text evidence="3 12 13">Belongs to the DapA family.</text>
</comment>
<dbReference type="Gene3D" id="3.20.20.70">
    <property type="entry name" value="Aldolase class I"/>
    <property type="match status" value="1"/>
</dbReference>
<keyword evidence="9 12" id="KW-0456">Lyase</keyword>
<feature type="active site" description="Schiff-base intermediate with substrate" evidence="12 14">
    <location>
        <position position="163"/>
    </location>
</feature>
<keyword evidence="17" id="KW-1185">Reference proteome</keyword>
<dbReference type="EMBL" id="FZOU01000001">
    <property type="protein sequence ID" value="SNS22027.1"/>
    <property type="molecule type" value="Genomic_DNA"/>
</dbReference>
<dbReference type="Pfam" id="PF00701">
    <property type="entry name" value="DHDPS"/>
    <property type="match status" value="1"/>
</dbReference>
<dbReference type="GO" id="GO:0019877">
    <property type="term" value="P:diaminopimelate biosynthetic process"/>
    <property type="evidence" value="ECO:0007669"/>
    <property type="project" value="UniProtKB-UniRule"/>
</dbReference>
<proteinExistence type="inferred from homology"/>
<feature type="site" description="Part of a proton relay during catalysis" evidence="12">
    <location>
        <position position="45"/>
    </location>
</feature>
<evidence type="ECO:0000256" key="7">
    <source>
        <dbReference type="ARBA" id="ARBA00022915"/>
    </source>
</evidence>
<dbReference type="UniPathway" id="UPA00034">
    <property type="reaction ID" value="UER00017"/>
</dbReference>
<sequence length="307" mass="32674">MELNGCGTALVTPFRADGAVDEPALHALVNWQIESGIELLIPCGTTGEASTLTDAEWLRVIEVTVGAAAGRAAVFAGCTHNATRVAVERVQRVSEVHGLTGVLTANPFYNRPGQEGQYAHFRAIAEATSLPVMLYNIPGRTGANLEPATVLRLAELDNVVAIKESSGNLAQITELLTTAPRSFKVFAGDDGLALPILALGGAGLISVASNAIPQQMAEMVNAALNNDWVTARRINRRFYRLMQAHFWEPSPAPVKAVLAMLGRGEDVLRLPMVPVGKATRRKLDLLLGELGLLVGAAPGPMDNLRVF</sequence>
<protein>
    <recommendedName>
        <fullName evidence="4 12">4-hydroxy-tetrahydrodipicolinate synthase</fullName>
        <shortName evidence="12">HTPA synthase</shortName>
        <ecNumber evidence="4 12">4.3.3.7</ecNumber>
    </recommendedName>
</protein>
<dbReference type="InterPro" id="IPR013785">
    <property type="entry name" value="Aldolase_TIM"/>
</dbReference>
<evidence type="ECO:0000313" key="16">
    <source>
        <dbReference type="EMBL" id="SNS22027.1"/>
    </source>
</evidence>
<evidence type="ECO:0000256" key="1">
    <source>
        <dbReference type="ARBA" id="ARBA00003294"/>
    </source>
</evidence>
<organism evidence="16 17">
    <name type="scientific">Granulicella rosea</name>
    <dbReference type="NCBI Taxonomy" id="474952"/>
    <lineage>
        <taxon>Bacteria</taxon>
        <taxon>Pseudomonadati</taxon>
        <taxon>Acidobacteriota</taxon>
        <taxon>Terriglobia</taxon>
        <taxon>Terriglobales</taxon>
        <taxon>Acidobacteriaceae</taxon>
        <taxon>Granulicella</taxon>
    </lineage>
</organism>
<dbReference type="HAMAP" id="MF_00418">
    <property type="entry name" value="DapA"/>
    <property type="match status" value="1"/>
</dbReference>
<dbReference type="CDD" id="cd00950">
    <property type="entry name" value="DHDPS"/>
    <property type="match status" value="1"/>
</dbReference>
<evidence type="ECO:0000256" key="2">
    <source>
        <dbReference type="ARBA" id="ARBA00005120"/>
    </source>
</evidence>
<dbReference type="GO" id="GO:0008840">
    <property type="term" value="F:4-hydroxy-tetrahydrodipicolinate synthase activity"/>
    <property type="evidence" value="ECO:0007669"/>
    <property type="project" value="UniProtKB-UniRule"/>
</dbReference>
<dbReference type="PIRSF" id="PIRSF001365">
    <property type="entry name" value="DHDPS"/>
    <property type="match status" value="1"/>
</dbReference>
<gene>
    <name evidence="12" type="primary">dapA</name>
    <name evidence="16" type="ORF">SAMN05421770_10140</name>
</gene>
<evidence type="ECO:0000256" key="6">
    <source>
        <dbReference type="ARBA" id="ARBA00022605"/>
    </source>
</evidence>
<reference evidence="16 17" key="1">
    <citation type="submission" date="2017-06" db="EMBL/GenBank/DDBJ databases">
        <authorList>
            <person name="Kim H.J."/>
            <person name="Triplett B.A."/>
        </authorList>
    </citation>
    <scope>NUCLEOTIDE SEQUENCE [LARGE SCALE GENOMIC DNA]</scope>
    <source>
        <strain evidence="16 17">DSM 18704</strain>
    </source>
</reference>
<dbReference type="AlphaFoldDB" id="A0A239CPG5"/>
<dbReference type="GO" id="GO:0009089">
    <property type="term" value="P:lysine biosynthetic process via diaminopimelate"/>
    <property type="evidence" value="ECO:0007669"/>
    <property type="project" value="UniProtKB-UniRule"/>
</dbReference>
<evidence type="ECO:0000256" key="11">
    <source>
        <dbReference type="ARBA" id="ARBA00047836"/>
    </source>
</evidence>
<evidence type="ECO:0000256" key="15">
    <source>
        <dbReference type="PIRSR" id="PIRSR001365-2"/>
    </source>
</evidence>
<evidence type="ECO:0000256" key="3">
    <source>
        <dbReference type="ARBA" id="ARBA00007592"/>
    </source>
</evidence>
<keyword evidence="8 12" id="KW-0457">Lysine biosynthesis</keyword>
<feature type="active site" description="Proton donor/acceptor" evidence="12 14">
    <location>
        <position position="135"/>
    </location>
</feature>
<evidence type="ECO:0000256" key="5">
    <source>
        <dbReference type="ARBA" id="ARBA00022490"/>
    </source>
</evidence>
<dbReference type="Proteomes" id="UP000198356">
    <property type="component" value="Unassembled WGS sequence"/>
</dbReference>
<dbReference type="OrthoDB" id="9782828at2"/>
<dbReference type="NCBIfam" id="TIGR00674">
    <property type="entry name" value="dapA"/>
    <property type="match status" value="1"/>
</dbReference>
<keyword evidence="6 12" id="KW-0028">Amino-acid biosynthesis</keyword>
<evidence type="ECO:0000313" key="17">
    <source>
        <dbReference type="Proteomes" id="UP000198356"/>
    </source>
</evidence>
<evidence type="ECO:0000256" key="4">
    <source>
        <dbReference type="ARBA" id="ARBA00012086"/>
    </source>
</evidence>
<dbReference type="PANTHER" id="PTHR12128">
    <property type="entry name" value="DIHYDRODIPICOLINATE SYNTHASE"/>
    <property type="match status" value="1"/>
</dbReference>
<evidence type="ECO:0000256" key="9">
    <source>
        <dbReference type="ARBA" id="ARBA00023239"/>
    </source>
</evidence>
<dbReference type="InterPro" id="IPR002220">
    <property type="entry name" value="DapA-like"/>
</dbReference>
<dbReference type="PRINTS" id="PR00146">
    <property type="entry name" value="DHPICSNTHASE"/>
</dbReference>
<keyword evidence="7 12" id="KW-0220">Diaminopimelate biosynthesis</keyword>
<name>A0A239CPG5_9BACT</name>
<comment type="caution">
    <text evidence="12">Was originally thought to be a dihydrodipicolinate synthase (DHDPS), catalyzing the condensation of (S)-aspartate-beta-semialdehyde [(S)-ASA] and pyruvate to dihydrodipicolinate (DHDP). However, it was shown in E.coli that the product of the enzymatic reaction is not dihydrodipicolinate but in fact (4S)-4-hydroxy-2,3,4,5-tetrahydro-(2S)-dipicolinic acid (HTPA), and that the consecutive dehydration reaction leading to DHDP is not spontaneous but catalyzed by DapB.</text>
</comment>
<dbReference type="InterPro" id="IPR020625">
    <property type="entry name" value="Schiff_base-form_aldolases_AS"/>
</dbReference>
<dbReference type="InterPro" id="IPR005263">
    <property type="entry name" value="DapA"/>
</dbReference>
<feature type="binding site" evidence="12 15">
    <location>
        <position position="205"/>
    </location>
    <ligand>
        <name>pyruvate</name>
        <dbReference type="ChEBI" id="CHEBI:15361"/>
    </ligand>
</feature>
<dbReference type="SMART" id="SM01130">
    <property type="entry name" value="DHDPS"/>
    <property type="match status" value="1"/>
</dbReference>
<evidence type="ECO:0000256" key="13">
    <source>
        <dbReference type="PIRNR" id="PIRNR001365"/>
    </source>
</evidence>
<accession>A0A239CPG5</accession>
<evidence type="ECO:0000256" key="10">
    <source>
        <dbReference type="ARBA" id="ARBA00023270"/>
    </source>
</evidence>
<comment type="subunit">
    <text evidence="12">Homotetramer; dimer of dimers.</text>
</comment>
<evidence type="ECO:0000256" key="8">
    <source>
        <dbReference type="ARBA" id="ARBA00023154"/>
    </source>
</evidence>
<dbReference type="GO" id="GO:0005829">
    <property type="term" value="C:cytosol"/>
    <property type="evidence" value="ECO:0007669"/>
    <property type="project" value="TreeGrafter"/>
</dbReference>
<comment type="function">
    <text evidence="1 12">Catalyzes the condensation of (S)-aspartate-beta-semialdehyde [(S)-ASA] and pyruvate to 4-hydroxy-tetrahydrodipicolinate (HTPA).</text>
</comment>
<feature type="binding site" evidence="12 15">
    <location>
        <position position="46"/>
    </location>
    <ligand>
        <name>pyruvate</name>
        <dbReference type="ChEBI" id="CHEBI:15361"/>
    </ligand>
</feature>
<comment type="subcellular location">
    <subcellularLocation>
        <location evidence="12">Cytoplasm</location>
    </subcellularLocation>
</comment>
<evidence type="ECO:0000256" key="12">
    <source>
        <dbReference type="HAMAP-Rule" id="MF_00418"/>
    </source>
</evidence>
<dbReference type="PANTHER" id="PTHR12128:SF66">
    <property type="entry name" value="4-HYDROXY-2-OXOGLUTARATE ALDOLASE, MITOCHONDRIAL"/>
    <property type="match status" value="1"/>
</dbReference>
<keyword evidence="10 12" id="KW-0704">Schiff base</keyword>
<keyword evidence="5 12" id="KW-0963">Cytoplasm</keyword>